<evidence type="ECO:0000256" key="6">
    <source>
        <dbReference type="ARBA" id="ARBA00023125"/>
    </source>
</evidence>
<name>A0A2C9K7S0_BIOGL</name>
<dbReference type="VEuPathDB" id="VectorBase:BGLB016353"/>
<dbReference type="InterPro" id="IPR009057">
    <property type="entry name" value="Homeodomain-like_sf"/>
</dbReference>
<gene>
    <name evidence="15" type="primary">106071803</name>
</gene>
<evidence type="ECO:0000259" key="14">
    <source>
        <dbReference type="PROSITE" id="PS50071"/>
    </source>
</evidence>
<evidence type="ECO:0000256" key="11">
    <source>
        <dbReference type="RuleBase" id="RU000682"/>
    </source>
</evidence>
<evidence type="ECO:0000259" key="13">
    <source>
        <dbReference type="PROSITE" id="PS50023"/>
    </source>
</evidence>
<dbReference type="PROSITE" id="PS50023">
    <property type="entry name" value="LIM_DOMAIN_2"/>
    <property type="match status" value="2"/>
</dbReference>
<evidence type="ECO:0000256" key="10">
    <source>
        <dbReference type="PROSITE-ProRule" id="PRU00125"/>
    </source>
</evidence>
<dbReference type="AlphaFoldDB" id="A0A2C9K7S0"/>
<proteinExistence type="predicted"/>
<dbReference type="VEuPathDB" id="VectorBase:BGLAX_052753"/>
<dbReference type="Gene3D" id="2.10.110.10">
    <property type="entry name" value="Cysteine Rich Protein"/>
    <property type="match status" value="2"/>
</dbReference>
<dbReference type="PROSITE" id="PS00478">
    <property type="entry name" value="LIM_DOMAIN_1"/>
    <property type="match status" value="1"/>
</dbReference>
<dbReference type="PANTHER" id="PTHR24208">
    <property type="entry name" value="LIM/HOMEOBOX PROTEIN LHX"/>
    <property type="match status" value="1"/>
</dbReference>
<keyword evidence="2 10" id="KW-0479">Metal-binding</keyword>
<evidence type="ECO:0000256" key="8">
    <source>
        <dbReference type="ARBA" id="ARBA00023242"/>
    </source>
</evidence>
<evidence type="ECO:0000313" key="16">
    <source>
        <dbReference type="Proteomes" id="UP000076420"/>
    </source>
</evidence>
<dbReference type="CDD" id="cd00086">
    <property type="entry name" value="homeodomain"/>
    <property type="match status" value="1"/>
</dbReference>
<keyword evidence="6 9" id="KW-0238">DNA-binding</keyword>
<feature type="domain" description="LIM zinc-binding" evidence="13">
    <location>
        <begin position="160"/>
        <end position="221"/>
    </location>
</feature>
<dbReference type="GO" id="GO:0005634">
    <property type="term" value="C:nucleus"/>
    <property type="evidence" value="ECO:0007669"/>
    <property type="project" value="UniProtKB-SubCell"/>
</dbReference>
<feature type="compositionally biased region" description="Polar residues" evidence="12">
    <location>
        <begin position="472"/>
        <end position="487"/>
    </location>
</feature>
<dbReference type="Proteomes" id="UP000076420">
    <property type="component" value="Unassembled WGS sequence"/>
</dbReference>
<dbReference type="GO" id="GO:0046872">
    <property type="term" value="F:metal ion binding"/>
    <property type="evidence" value="ECO:0007669"/>
    <property type="project" value="UniProtKB-KW"/>
</dbReference>
<sequence length="511" mass="56389">MSPRGRHMDCVGPLGHERLDCGGLGYGPERPDYARPMGASDPLDRVPDRMDYAEHGHMHHMGHDRFIECSTGGPHDRLDPHDFDSAVGEDRLGCGGPDANMNTMSKMGPHLRHSGQLMTDDDIKDEYQFLGYGLVPGRSCIDHHRRPMPALTSAEPEVPGFCAGCGGRILDRYYLHAVEKQWHTHCLTCSDCHFRLDSELTCFARDGNIYCKTDYYRRFAVKNCARCQMPISVNELIMRAKDQVFHLTCFACSACNRTLKSGEQYGVKEGLIYCRMDYELMFQGEFSLPSMSPGMGPHGAHSPGGGGGGPIPFYNGVGAVQKGRPRKRKSPMSDPDGCTGLGLGVDSSDRPGDVMDRDGYPHQTPRQKRVRTSFKHHQLRTMKSYFALNHNPDAKDLKQLAQKTGLSKRVLQVWFQNARAKYRRNLLKQQDSEGGTKAGQGALPDSPDGHDKESKDTNSIGDMNAGSPALSDISSTPSLSDIQSSNMETDHNSSSNNSISDLFSSTIATIN</sequence>
<comment type="subcellular location">
    <subcellularLocation>
        <location evidence="1 9 11">Nucleus</location>
    </subcellularLocation>
</comment>
<feature type="DNA-binding region" description="Homeobox" evidence="9">
    <location>
        <begin position="367"/>
        <end position="426"/>
    </location>
</feature>
<dbReference type="InterPro" id="IPR001356">
    <property type="entry name" value="HD"/>
</dbReference>
<keyword evidence="7 9" id="KW-0371">Homeobox</keyword>
<evidence type="ECO:0000256" key="4">
    <source>
        <dbReference type="ARBA" id="ARBA00022833"/>
    </source>
</evidence>
<dbReference type="InterPro" id="IPR050453">
    <property type="entry name" value="LIM_Homeobox_TF"/>
</dbReference>
<keyword evidence="5 10" id="KW-0440">LIM domain</keyword>
<evidence type="ECO:0000256" key="9">
    <source>
        <dbReference type="PROSITE-ProRule" id="PRU00108"/>
    </source>
</evidence>
<feature type="compositionally biased region" description="Basic and acidic residues" evidence="12">
    <location>
        <begin position="447"/>
        <end position="456"/>
    </location>
</feature>
<dbReference type="CDD" id="cd09369">
    <property type="entry name" value="LIM1_Lhx2_Lhx9"/>
    <property type="match status" value="1"/>
</dbReference>
<evidence type="ECO:0000256" key="5">
    <source>
        <dbReference type="ARBA" id="ARBA00023038"/>
    </source>
</evidence>
<keyword evidence="8 9" id="KW-0539">Nucleus</keyword>
<dbReference type="InterPro" id="IPR017970">
    <property type="entry name" value="Homeobox_CS"/>
</dbReference>
<keyword evidence="4 10" id="KW-0862">Zinc</keyword>
<evidence type="ECO:0000256" key="12">
    <source>
        <dbReference type="SAM" id="MobiDB-lite"/>
    </source>
</evidence>
<keyword evidence="3" id="KW-0677">Repeat</keyword>
<dbReference type="FunFam" id="2.10.110.10:FF:000033">
    <property type="entry name" value="LIM/homeobox protein Lhx9 isoform X2"/>
    <property type="match status" value="1"/>
</dbReference>
<dbReference type="Pfam" id="PF00046">
    <property type="entry name" value="Homeodomain"/>
    <property type="match status" value="1"/>
</dbReference>
<dbReference type="SUPFAM" id="SSF57716">
    <property type="entry name" value="Glucocorticoid receptor-like (DNA-binding domain)"/>
    <property type="match status" value="2"/>
</dbReference>
<dbReference type="SUPFAM" id="SSF46689">
    <property type="entry name" value="Homeodomain-like"/>
    <property type="match status" value="1"/>
</dbReference>
<feature type="domain" description="Homeobox" evidence="14">
    <location>
        <begin position="365"/>
        <end position="425"/>
    </location>
</feature>
<dbReference type="FunFam" id="1.10.10.60:FF:000027">
    <property type="entry name" value="LIM/homeobox protein Lhx9"/>
    <property type="match status" value="1"/>
</dbReference>
<dbReference type="SMART" id="SM00389">
    <property type="entry name" value="HOX"/>
    <property type="match status" value="1"/>
</dbReference>
<evidence type="ECO:0000256" key="3">
    <source>
        <dbReference type="ARBA" id="ARBA00022737"/>
    </source>
</evidence>
<dbReference type="GO" id="GO:0000977">
    <property type="term" value="F:RNA polymerase II transcription regulatory region sequence-specific DNA binding"/>
    <property type="evidence" value="ECO:0007669"/>
    <property type="project" value="TreeGrafter"/>
</dbReference>
<feature type="region of interest" description="Disordered" evidence="12">
    <location>
        <begin position="319"/>
        <end position="375"/>
    </location>
</feature>
<dbReference type="RefSeq" id="XP_013087443.2">
    <property type="nucleotide sequence ID" value="XM_013231989.2"/>
</dbReference>
<dbReference type="Pfam" id="PF00412">
    <property type="entry name" value="LIM"/>
    <property type="match status" value="2"/>
</dbReference>
<dbReference type="PANTHER" id="PTHR24208:SF168">
    <property type="entry name" value="PROTEIN APTEROUS"/>
    <property type="match status" value="1"/>
</dbReference>
<feature type="region of interest" description="Disordered" evidence="12">
    <location>
        <begin position="428"/>
        <end position="500"/>
    </location>
</feature>
<evidence type="ECO:0000313" key="15">
    <source>
        <dbReference type="EnsemblMetazoa" id="BGLB016353-PA"/>
    </source>
</evidence>
<dbReference type="GO" id="GO:0030182">
    <property type="term" value="P:neuron differentiation"/>
    <property type="evidence" value="ECO:0007669"/>
    <property type="project" value="TreeGrafter"/>
</dbReference>
<protein>
    <submittedName>
        <fullName evidence="15">Uncharacterized protein</fullName>
    </submittedName>
</protein>
<evidence type="ECO:0000256" key="2">
    <source>
        <dbReference type="ARBA" id="ARBA00022723"/>
    </source>
</evidence>
<reference evidence="15" key="1">
    <citation type="submission" date="2020-05" db="UniProtKB">
        <authorList>
            <consortium name="EnsemblMetazoa"/>
        </authorList>
    </citation>
    <scope>IDENTIFICATION</scope>
    <source>
        <strain evidence="15">BB02</strain>
    </source>
</reference>
<feature type="compositionally biased region" description="Basic and acidic residues" evidence="12">
    <location>
        <begin position="347"/>
        <end position="360"/>
    </location>
</feature>
<dbReference type="Gene3D" id="1.10.10.60">
    <property type="entry name" value="Homeodomain-like"/>
    <property type="match status" value="1"/>
</dbReference>
<evidence type="ECO:0000256" key="1">
    <source>
        <dbReference type="ARBA" id="ARBA00004123"/>
    </source>
</evidence>
<dbReference type="GO" id="GO:0000981">
    <property type="term" value="F:DNA-binding transcription factor activity, RNA polymerase II-specific"/>
    <property type="evidence" value="ECO:0007669"/>
    <property type="project" value="InterPro"/>
</dbReference>
<dbReference type="OrthoDB" id="9990008at2759"/>
<accession>A0A2C9K7S0</accession>
<organism evidence="15 16">
    <name type="scientific">Biomphalaria glabrata</name>
    <name type="common">Bloodfluke planorb</name>
    <name type="synonym">Freshwater snail</name>
    <dbReference type="NCBI Taxonomy" id="6526"/>
    <lineage>
        <taxon>Eukaryota</taxon>
        <taxon>Metazoa</taxon>
        <taxon>Spiralia</taxon>
        <taxon>Lophotrochozoa</taxon>
        <taxon>Mollusca</taxon>
        <taxon>Gastropoda</taxon>
        <taxon>Heterobranchia</taxon>
        <taxon>Euthyneura</taxon>
        <taxon>Panpulmonata</taxon>
        <taxon>Hygrophila</taxon>
        <taxon>Lymnaeoidea</taxon>
        <taxon>Planorbidae</taxon>
        <taxon>Biomphalaria</taxon>
    </lineage>
</organism>
<feature type="compositionally biased region" description="Basic residues" evidence="12">
    <location>
        <begin position="365"/>
        <end position="375"/>
    </location>
</feature>
<evidence type="ECO:0000256" key="7">
    <source>
        <dbReference type="ARBA" id="ARBA00023155"/>
    </source>
</evidence>
<dbReference type="InterPro" id="IPR001781">
    <property type="entry name" value="Znf_LIM"/>
</dbReference>
<dbReference type="FunFam" id="2.10.110.10:FF:000136">
    <property type="entry name" value="LIM domain family"/>
    <property type="match status" value="1"/>
</dbReference>
<dbReference type="PROSITE" id="PS00027">
    <property type="entry name" value="HOMEOBOX_1"/>
    <property type="match status" value="1"/>
</dbReference>
<dbReference type="EnsemblMetazoa" id="BGLB016353-RA">
    <property type="protein sequence ID" value="BGLB016353-PA"/>
    <property type="gene ID" value="BGLB016353"/>
</dbReference>
<dbReference type="PROSITE" id="PS50071">
    <property type="entry name" value="HOMEOBOX_2"/>
    <property type="match status" value="1"/>
</dbReference>
<dbReference type="STRING" id="6526.A0A2C9K7S0"/>
<dbReference type="KEGG" id="bgt:106071803"/>
<dbReference type="SMART" id="SM00132">
    <property type="entry name" value="LIM"/>
    <property type="match status" value="2"/>
</dbReference>
<feature type="domain" description="LIM zinc-binding" evidence="13">
    <location>
        <begin position="222"/>
        <end position="284"/>
    </location>
</feature>